<dbReference type="InterPro" id="IPR058428">
    <property type="entry name" value="DUF8115"/>
</dbReference>
<feature type="compositionally biased region" description="Basic and acidic residues" evidence="1">
    <location>
        <begin position="18"/>
        <end position="27"/>
    </location>
</feature>
<dbReference type="RefSeq" id="WP_121304547.1">
    <property type="nucleotide sequence ID" value="NZ_RBWW01000003.1"/>
</dbReference>
<evidence type="ECO:0000313" key="3">
    <source>
        <dbReference type="EMBL" id="RKS75816.1"/>
    </source>
</evidence>
<accession>A0A495QQP7</accession>
<dbReference type="EMBL" id="RBWW01000003">
    <property type="protein sequence ID" value="RKS75816.1"/>
    <property type="molecule type" value="Genomic_DNA"/>
</dbReference>
<protein>
    <recommendedName>
        <fullName evidence="2">DUF8115 domain-containing protein</fullName>
    </recommendedName>
</protein>
<dbReference type="Pfam" id="PF26424">
    <property type="entry name" value="DUF8115"/>
    <property type="match status" value="1"/>
</dbReference>
<gene>
    <name evidence="3" type="ORF">BDK61_4333</name>
</gene>
<dbReference type="AlphaFoldDB" id="A0A495QQP7"/>
<proteinExistence type="predicted"/>
<reference evidence="3 4" key="1">
    <citation type="submission" date="2018-10" db="EMBL/GenBank/DDBJ databases">
        <title>Genomic Encyclopedia of Archaeal and Bacterial Type Strains, Phase II (KMG-II): from individual species to whole genera.</title>
        <authorList>
            <person name="Goeker M."/>
        </authorList>
    </citation>
    <scope>NUCLEOTIDE SEQUENCE [LARGE SCALE GENOMIC DNA]</scope>
    <source>
        <strain evidence="3 4">DSM 11927</strain>
    </source>
</reference>
<organism evidence="3 4">
    <name type="scientific">Haloarcula quadrata</name>
    <dbReference type="NCBI Taxonomy" id="182779"/>
    <lineage>
        <taxon>Archaea</taxon>
        <taxon>Methanobacteriati</taxon>
        <taxon>Methanobacteriota</taxon>
        <taxon>Stenosarchaea group</taxon>
        <taxon>Halobacteria</taxon>
        <taxon>Halobacteriales</taxon>
        <taxon>Haloarculaceae</taxon>
        <taxon>Haloarcula</taxon>
    </lineage>
</organism>
<name>A0A495QQP7_9EURY</name>
<comment type="caution">
    <text evidence="3">The sequence shown here is derived from an EMBL/GenBank/DDBJ whole genome shotgun (WGS) entry which is preliminary data.</text>
</comment>
<feature type="domain" description="DUF8115" evidence="2">
    <location>
        <begin position="1"/>
        <end position="126"/>
    </location>
</feature>
<dbReference type="Proteomes" id="UP000268233">
    <property type="component" value="Unassembled WGS sequence"/>
</dbReference>
<evidence type="ECO:0000313" key="4">
    <source>
        <dbReference type="Proteomes" id="UP000268233"/>
    </source>
</evidence>
<feature type="region of interest" description="Disordered" evidence="1">
    <location>
        <begin position="1"/>
        <end position="27"/>
    </location>
</feature>
<sequence length="128" mass="14078">MSDDPDLEDLKAQTSQGDRLDSAAKEMDRQDLVDDIVDELEAIDAGDQQKTVSVWDGQLAAFIRALEANPDHLDAVGNGLQEQLDIEETEADRSSVLRLALRVGFQEAAPEQFEAVREAVRKQATKGL</sequence>
<keyword evidence="4" id="KW-1185">Reference proteome</keyword>
<evidence type="ECO:0000256" key="1">
    <source>
        <dbReference type="SAM" id="MobiDB-lite"/>
    </source>
</evidence>
<evidence type="ECO:0000259" key="2">
    <source>
        <dbReference type="Pfam" id="PF26424"/>
    </source>
</evidence>